<dbReference type="EMBL" id="JBHSDS010000002">
    <property type="protein sequence ID" value="MFC4356876.1"/>
    <property type="molecule type" value="Genomic_DNA"/>
</dbReference>
<feature type="region of interest" description="Disordered" evidence="1">
    <location>
        <begin position="1"/>
        <end position="22"/>
    </location>
</feature>
<dbReference type="Proteomes" id="UP001595921">
    <property type="component" value="Unassembled WGS sequence"/>
</dbReference>
<evidence type="ECO:0000313" key="4">
    <source>
        <dbReference type="Proteomes" id="UP001595921"/>
    </source>
</evidence>
<evidence type="ECO:0000313" key="3">
    <source>
        <dbReference type="EMBL" id="MFC4356876.1"/>
    </source>
</evidence>
<gene>
    <name evidence="3" type="ORF">ACFO0N_02810</name>
</gene>
<organism evidence="3 4">
    <name type="scientific">Halobium salinum</name>
    <dbReference type="NCBI Taxonomy" id="1364940"/>
    <lineage>
        <taxon>Archaea</taxon>
        <taxon>Methanobacteriati</taxon>
        <taxon>Methanobacteriota</taxon>
        <taxon>Stenosarchaea group</taxon>
        <taxon>Halobacteria</taxon>
        <taxon>Halobacteriales</taxon>
        <taxon>Haloferacaceae</taxon>
        <taxon>Halobium</taxon>
    </lineage>
</organism>
<evidence type="ECO:0008006" key="5">
    <source>
        <dbReference type="Google" id="ProtNLM"/>
    </source>
</evidence>
<evidence type="ECO:0000256" key="2">
    <source>
        <dbReference type="SAM" id="Phobius"/>
    </source>
</evidence>
<sequence>MADVRWVGGSGGGEGDGSDHGSEDRAQLLLVTGLALAVLLVALALLLNTAIYTENLATRNDAAALNDAHAVRESVERGLVGAMTHTNYADHGDRETVYEHSVANWSDAVTVHAATRGTAVEVEHVPGSTVAGTRLTQDVEGSFTSADGSGDWTLVADASGSRNVRFNVSTTDLHALSDDGDEAEDYAGDSSMFRVVFDEAGGVAPSDADPTWELYLYEDGGEVGATLLRDDGTARTMEARCTATPTDGHVLVDVENEHVGGTDCSALDALTELTESHEIRFERAGTDTTPNVRGTYELFVADAVEDVDDGTKYEDETSVVDASPYATDAVYSAAATLSYDAGDTRYETTVAVDPSGYDRRYGIGGSLPGGAVAGGGGGGGGGGDGGGGDGGNAAPQSTVDGFSVAADGGKKYDFTVDWSAEDTDGSLTQVRLVLYDPDGNKEEEHEITPATNPDGGSYVFQDVQVKEKGGNANAGDWRVEVIVTDDEGMASTDSDETEAPP</sequence>
<feature type="compositionally biased region" description="Gly residues" evidence="1">
    <location>
        <begin position="374"/>
        <end position="391"/>
    </location>
</feature>
<feature type="region of interest" description="Disordered" evidence="1">
    <location>
        <begin position="374"/>
        <end position="401"/>
    </location>
</feature>
<feature type="transmembrane region" description="Helical" evidence="2">
    <location>
        <begin position="28"/>
        <end position="47"/>
    </location>
</feature>
<keyword evidence="2" id="KW-0812">Transmembrane</keyword>
<protein>
    <recommendedName>
        <fullName evidence="5">Flagellin</fullName>
    </recommendedName>
</protein>
<dbReference type="RefSeq" id="WP_267625328.1">
    <property type="nucleotide sequence ID" value="NZ_JAODIW010000010.1"/>
</dbReference>
<comment type="caution">
    <text evidence="3">The sequence shown here is derived from an EMBL/GenBank/DDBJ whole genome shotgun (WGS) entry which is preliminary data.</text>
</comment>
<keyword evidence="2" id="KW-1133">Transmembrane helix</keyword>
<evidence type="ECO:0000256" key="1">
    <source>
        <dbReference type="SAM" id="MobiDB-lite"/>
    </source>
</evidence>
<dbReference type="AlphaFoldDB" id="A0ABD5P7L2"/>
<name>A0ABD5P7L2_9EURY</name>
<reference evidence="3 4" key="1">
    <citation type="journal article" date="2019" name="Int. J. Syst. Evol. Microbiol.">
        <title>The Global Catalogue of Microorganisms (GCM) 10K type strain sequencing project: providing services to taxonomists for standard genome sequencing and annotation.</title>
        <authorList>
            <consortium name="The Broad Institute Genomics Platform"/>
            <consortium name="The Broad Institute Genome Sequencing Center for Infectious Disease"/>
            <person name="Wu L."/>
            <person name="Ma J."/>
        </authorList>
    </citation>
    <scope>NUCLEOTIDE SEQUENCE [LARGE SCALE GENOMIC DNA]</scope>
    <source>
        <strain evidence="3 4">CGMCC 1.12553</strain>
    </source>
</reference>
<dbReference type="Pfam" id="PF23922">
    <property type="entry name" value="DUF7261"/>
    <property type="match status" value="1"/>
</dbReference>
<accession>A0ABD5P7L2</accession>
<keyword evidence="4" id="KW-1185">Reference proteome</keyword>
<dbReference type="InterPro" id="IPR055685">
    <property type="entry name" value="DUF7261"/>
</dbReference>
<proteinExistence type="predicted"/>
<keyword evidence="2" id="KW-0472">Membrane</keyword>